<accession>A0A7W3LTM1</accession>
<keyword evidence="3" id="KW-1185">Reference proteome</keyword>
<keyword evidence="1" id="KW-1133">Transmembrane helix</keyword>
<sequence length="216" mass="23381">MAGDTGRDHERPGLDQYWRRRIMVFGGLFGTIGLVVWACSAGGGDETRQPVQNAAAAATPAPVMPTAMPTVTVTATAKVTAEPEKRDGDACEPADVVIDMAMTREVYGRGEKPQFRYTVVNTGDRACTFDVGPRALDMRITSGSDRIWTRSACEGGDGSVIRMLRRGIPHVGTITWDRLRGTGGCRGERPKARPGTYIAKVKVGDLKVKKQVFALR</sequence>
<evidence type="ECO:0000256" key="1">
    <source>
        <dbReference type="SAM" id="Phobius"/>
    </source>
</evidence>
<evidence type="ECO:0000313" key="3">
    <source>
        <dbReference type="Proteomes" id="UP000572680"/>
    </source>
</evidence>
<protein>
    <recommendedName>
        <fullName evidence="4">DUF4232 domain-containing protein</fullName>
    </recommendedName>
</protein>
<keyword evidence="1" id="KW-0472">Membrane</keyword>
<dbReference type="RefSeq" id="WP_220509897.1">
    <property type="nucleotide sequence ID" value="NZ_BAAALP010000001.1"/>
</dbReference>
<comment type="caution">
    <text evidence="2">The sequence shown here is derived from an EMBL/GenBank/DDBJ whole genome shotgun (WGS) entry which is preliminary data.</text>
</comment>
<dbReference type="Proteomes" id="UP000572680">
    <property type="component" value="Unassembled WGS sequence"/>
</dbReference>
<evidence type="ECO:0000313" key="2">
    <source>
        <dbReference type="EMBL" id="MBA8954093.1"/>
    </source>
</evidence>
<feature type="transmembrane region" description="Helical" evidence="1">
    <location>
        <begin position="21"/>
        <end position="43"/>
    </location>
</feature>
<proteinExistence type="predicted"/>
<evidence type="ECO:0008006" key="4">
    <source>
        <dbReference type="Google" id="ProtNLM"/>
    </source>
</evidence>
<organism evidence="2 3">
    <name type="scientific">Actinomadura namibiensis</name>
    <dbReference type="NCBI Taxonomy" id="182080"/>
    <lineage>
        <taxon>Bacteria</taxon>
        <taxon>Bacillati</taxon>
        <taxon>Actinomycetota</taxon>
        <taxon>Actinomycetes</taxon>
        <taxon>Streptosporangiales</taxon>
        <taxon>Thermomonosporaceae</taxon>
        <taxon>Actinomadura</taxon>
    </lineage>
</organism>
<gene>
    <name evidence="2" type="ORF">HNR61_005747</name>
</gene>
<dbReference type="AlphaFoldDB" id="A0A7W3LTM1"/>
<name>A0A7W3LTM1_ACTNM</name>
<dbReference type="EMBL" id="JACJIA010000008">
    <property type="protein sequence ID" value="MBA8954093.1"/>
    <property type="molecule type" value="Genomic_DNA"/>
</dbReference>
<keyword evidence="1" id="KW-0812">Transmembrane</keyword>
<reference evidence="2 3" key="1">
    <citation type="submission" date="2020-08" db="EMBL/GenBank/DDBJ databases">
        <title>Genomic Encyclopedia of Type Strains, Phase IV (KMG-IV): sequencing the most valuable type-strain genomes for metagenomic binning, comparative biology and taxonomic classification.</title>
        <authorList>
            <person name="Goeker M."/>
        </authorList>
    </citation>
    <scope>NUCLEOTIDE SEQUENCE [LARGE SCALE GENOMIC DNA]</scope>
    <source>
        <strain evidence="2 3">DSM 44197</strain>
    </source>
</reference>